<feature type="coiled-coil region" evidence="1">
    <location>
        <begin position="49"/>
        <end position="76"/>
    </location>
</feature>
<organism evidence="4 5">
    <name type="scientific">Popillia japonica</name>
    <name type="common">Japanese beetle</name>
    <dbReference type="NCBI Taxonomy" id="7064"/>
    <lineage>
        <taxon>Eukaryota</taxon>
        <taxon>Metazoa</taxon>
        <taxon>Ecdysozoa</taxon>
        <taxon>Arthropoda</taxon>
        <taxon>Hexapoda</taxon>
        <taxon>Insecta</taxon>
        <taxon>Pterygota</taxon>
        <taxon>Neoptera</taxon>
        <taxon>Endopterygota</taxon>
        <taxon>Coleoptera</taxon>
        <taxon>Polyphaga</taxon>
        <taxon>Scarabaeiformia</taxon>
        <taxon>Scarabaeidae</taxon>
        <taxon>Rutelinae</taxon>
        <taxon>Popillia</taxon>
    </lineage>
</organism>
<feature type="domain" description="Retrovirus-related Pol polyprotein from transposon TNT 1-94-like beta-barrel" evidence="3">
    <location>
        <begin position="280"/>
        <end position="319"/>
    </location>
</feature>
<evidence type="ECO:0000256" key="2">
    <source>
        <dbReference type="SAM" id="MobiDB-lite"/>
    </source>
</evidence>
<protein>
    <recommendedName>
        <fullName evidence="3">Retrovirus-related Pol polyprotein from transposon TNT 1-94-like beta-barrel domain-containing protein</fullName>
    </recommendedName>
</protein>
<dbReference type="Pfam" id="PF14223">
    <property type="entry name" value="Retrotran_gag_2"/>
    <property type="match status" value="2"/>
</dbReference>
<gene>
    <name evidence="4" type="ORF">QE152_g40696</name>
</gene>
<dbReference type="AlphaFoldDB" id="A0AAW1HFI9"/>
<feature type="coiled-coil region" evidence="1">
    <location>
        <begin position="113"/>
        <end position="152"/>
    </location>
</feature>
<evidence type="ECO:0000313" key="4">
    <source>
        <dbReference type="EMBL" id="KAK9675030.1"/>
    </source>
</evidence>
<dbReference type="InterPro" id="IPR054722">
    <property type="entry name" value="PolX-like_BBD"/>
</dbReference>
<keyword evidence="5" id="KW-1185">Reference proteome</keyword>
<evidence type="ECO:0000259" key="3">
    <source>
        <dbReference type="Pfam" id="PF22936"/>
    </source>
</evidence>
<feature type="region of interest" description="Disordered" evidence="2">
    <location>
        <begin position="207"/>
        <end position="230"/>
    </location>
</feature>
<sequence>MNDTNVDLTATCKSASEIWNKLFSVYEQSSGQRVDRLMEKLFTCEKDSVEDIATYIARLQRNFSELNEELKSLVTCKSASEIWNKLLSVYEQSSGQRVDRLMEKLFTCEKDSVEDIATYIARLQRNFSELNEERLQRNFSELNEELKSLVKTELPDLLLMSRIMSTLPSEYFEFKSVWESIPLAERTVNKLTERLRLIEMRLPERRSDSSALMKDKKNADKSDKRPERKEQRKCFKCHKVGYLGKNCYKKYGNARNLKKAPKPAGEPFLCERDDRQDDQWLADSGPSAHMTNNKSFFLSYEPINYSREVQVGNNEIIHATIPVW</sequence>
<evidence type="ECO:0000313" key="5">
    <source>
        <dbReference type="Proteomes" id="UP001458880"/>
    </source>
</evidence>
<dbReference type="EMBL" id="JASPKY010001321">
    <property type="protein sequence ID" value="KAK9675030.1"/>
    <property type="molecule type" value="Genomic_DNA"/>
</dbReference>
<comment type="caution">
    <text evidence="4">The sequence shown here is derived from an EMBL/GenBank/DDBJ whole genome shotgun (WGS) entry which is preliminary data.</text>
</comment>
<reference evidence="4 5" key="1">
    <citation type="journal article" date="2024" name="BMC Genomics">
        <title>De novo assembly and annotation of Popillia japonica's genome with initial clues to its potential as an invasive pest.</title>
        <authorList>
            <person name="Cucini C."/>
            <person name="Boschi S."/>
            <person name="Funari R."/>
            <person name="Cardaioli E."/>
            <person name="Iannotti N."/>
            <person name="Marturano G."/>
            <person name="Paoli F."/>
            <person name="Bruttini M."/>
            <person name="Carapelli A."/>
            <person name="Frati F."/>
            <person name="Nardi F."/>
        </authorList>
    </citation>
    <scope>NUCLEOTIDE SEQUENCE [LARGE SCALE GENOMIC DNA]</scope>
    <source>
        <strain evidence="4">DMR45628</strain>
    </source>
</reference>
<accession>A0AAW1HFI9</accession>
<evidence type="ECO:0000256" key="1">
    <source>
        <dbReference type="SAM" id="Coils"/>
    </source>
</evidence>
<keyword evidence="1" id="KW-0175">Coiled coil</keyword>
<dbReference type="Proteomes" id="UP001458880">
    <property type="component" value="Unassembled WGS sequence"/>
</dbReference>
<proteinExistence type="predicted"/>
<name>A0AAW1HFI9_POPJA</name>
<dbReference type="Pfam" id="PF22936">
    <property type="entry name" value="Pol_BBD"/>
    <property type="match status" value="1"/>
</dbReference>